<sequence>MCRALLPLFVMISLYITGLELPTSSLIKAVILTCVGCMLAAYGEVNLNVVGLLCLIGNFTFEAGRLVLLQVLLVGHEFHPVQGLKLVGPAILTCLCLSSLVVEVPRMMKHKGIEIVLDNWPVFLVAATLGLCVNLISLLIIKMSGSTTLKVMQAAAVMY</sequence>
<protein>
    <recommendedName>
        <fullName evidence="8">Sugar phosphate transporter domain-containing protein</fullName>
    </recommendedName>
</protein>
<keyword evidence="7" id="KW-1185">Reference proteome</keyword>
<comment type="caution">
    <text evidence="6">The sequence shown here is derived from an EMBL/GenBank/DDBJ whole genome shotgun (WGS) entry which is preliminary data.</text>
</comment>
<evidence type="ECO:0000256" key="3">
    <source>
        <dbReference type="ARBA" id="ARBA00022989"/>
    </source>
</evidence>
<organism evidence="6 7">
    <name type="scientific">Chlamydomonas eustigma</name>
    <dbReference type="NCBI Taxonomy" id="1157962"/>
    <lineage>
        <taxon>Eukaryota</taxon>
        <taxon>Viridiplantae</taxon>
        <taxon>Chlorophyta</taxon>
        <taxon>core chlorophytes</taxon>
        <taxon>Chlorophyceae</taxon>
        <taxon>CS clade</taxon>
        <taxon>Chlamydomonadales</taxon>
        <taxon>Chlamydomonadaceae</taxon>
        <taxon>Chlamydomonas</taxon>
    </lineage>
</organism>
<evidence type="ECO:0000313" key="6">
    <source>
        <dbReference type="EMBL" id="GAX79382.1"/>
    </source>
</evidence>
<evidence type="ECO:0000256" key="5">
    <source>
        <dbReference type="SAM" id="Phobius"/>
    </source>
</evidence>
<keyword evidence="4 5" id="KW-0472">Membrane</keyword>
<dbReference type="Proteomes" id="UP000232323">
    <property type="component" value="Unassembled WGS sequence"/>
</dbReference>
<reference evidence="6 7" key="1">
    <citation type="submission" date="2017-08" db="EMBL/GenBank/DDBJ databases">
        <title>Acidophilic green algal genome provides insights into adaptation to an acidic environment.</title>
        <authorList>
            <person name="Hirooka S."/>
            <person name="Hirose Y."/>
            <person name="Kanesaki Y."/>
            <person name="Higuchi S."/>
            <person name="Fujiwara T."/>
            <person name="Onuma R."/>
            <person name="Era A."/>
            <person name="Ohbayashi R."/>
            <person name="Uzuka A."/>
            <person name="Nozaki H."/>
            <person name="Yoshikawa H."/>
            <person name="Miyagishima S.Y."/>
        </authorList>
    </citation>
    <scope>NUCLEOTIDE SEQUENCE [LARGE SCALE GENOMIC DNA]</scope>
    <source>
        <strain evidence="6 7">NIES-2499</strain>
    </source>
</reference>
<feature type="transmembrane region" description="Helical" evidence="5">
    <location>
        <begin position="122"/>
        <end position="141"/>
    </location>
</feature>
<keyword evidence="2 5" id="KW-0812">Transmembrane</keyword>
<dbReference type="OrthoDB" id="6418713at2759"/>
<evidence type="ECO:0000256" key="2">
    <source>
        <dbReference type="ARBA" id="ARBA00022692"/>
    </source>
</evidence>
<dbReference type="GO" id="GO:0016020">
    <property type="term" value="C:membrane"/>
    <property type="evidence" value="ECO:0007669"/>
    <property type="project" value="UniProtKB-SubCell"/>
</dbReference>
<feature type="transmembrane region" description="Helical" evidence="5">
    <location>
        <begin position="86"/>
        <end position="102"/>
    </location>
</feature>
<dbReference type="EMBL" id="BEGY01000042">
    <property type="protein sequence ID" value="GAX79382.1"/>
    <property type="molecule type" value="Genomic_DNA"/>
</dbReference>
<evidence type="ECO:0000313" key="7">
    <source>
        <dbReference type="Proteomes" id="UP000232323"/>
    </source>
</evidence>
<evidence type="ECO:0000256" key="4">
    <source>
        <dbReference type="ARBA" id="ARBA00023136"/>
    </source>
</evidence>
<dbReference type="AlphaFoldDB" id="A0A250X912"/>
<dbReference type="InterPro" id="IPR050186">
    <property type="entry name" value="TPT_transporter"/>
</dbReference>
<evidence type="ECO:0000256" key="1">
    <source>
        <dbReference type="ARBA" id="ARBA00004141"/>
    </source>
</evidence>
<evidence type="ECO:0008006" key="8">
    <source>
        <dbReference type="Google" id="ProtNLM"/>
    </source>
</evidence>
<keyword evidence="3 5" id="KW-1133">Transmembrane helix</keyword>
<comment type="subcellular location">
    <subcellularLocation>
        <location evidence="1">Membrane</location>
        <topology evidence="1">Multi-pass membrane protein</topology>
    </subcellularLocation>
</comment>
<gene>
    <name evidence="6" type="ORF">CEUSTIGMA_g6824.t1</name>
</gene>
<dbReference type="PANTHER" id="PTHR11132">
    <property type="entry name" value="SOLUTE CARRIER FAMILY 35"/>
    <property type="match status" value="1"/>
</dbReference>
<accession>A0A250X912</accession>
<feature type="transmembrane region" description="Helical" evidence="5">
    <location>
        <begin position="49"/>
        <end position="74"/>
    </location>
</feature>
<name>A0A250X912_9CHLO</name>
<proteinExistence type="predicted"/>